<dbReference type="InterPro" id="IPR023346">
    <property type="entry name" value="Lysozyme-like_dom_sf"/>
</dbReference>
<dbReference type="SUPFAM" id="SSF53955">
    <property type="entry name" value="Lysozyme-like"/>
    <property type="match status" value="1"/>
</dbReference>
<dbReference type="Pfam" id="PF00062">
    <property type="entry name" value="Lys"/>
    <property type="match status" value="1"/>
</dbReference>
<name>A0AAW0I037_MYOGA</name>
<dbReference type="AlphaFoldDB" id="A0AAW0I037"/>
<organism evidence="2 3">
    <name type="scientific">Myodes glareolus</name>
    <name type="common">Bank vole</name>
    <name type="synonym">Clethrionomys glareolus</name>
    <dbReference type="NCBI Taxonomy" id="447135"/>
    <lineage>
        <taxon>Eukaryota</taxon>
        <taxon>Metazoa</taxon>
        <taxon>Chordata</taxon>
        <taxon>Craniata</taxon>
        <taxon>Vertebrata</taxon>
        <taxon>Euteleostomi</taxon>
        <taxon>Mammalia</taxon>
        <taxon>Eutheria</taxon>
        <taxon>Euarchontoglires</taxon>
        <taxon>Glires</taxon>
        <taxon>Rodentia</taxon>
        <taxon>Myomorpha</taxon>
        <taxon>Muroidea</taxon>
        <taxon>Cricetidae</taxon>
        <taxon>Arvicolinae</taxon>
        <taxon>Myodes</taxon>
    </lineage>
</organism>
<dbReference type="InterPro" id="IPR001916">
    <property type="entry name" value="Glyco_hydro_22"/>
</dbReference>
<comment type="caution">
    <text evidence="2">The sequence shown here is derived from an EMBL/GenBank/DDBJ whole genome shotgun (WGS) entry which is preliminary data.</text>
</comment>
<gene>
    <name evidence="2" type="ORF">U0070_006387</name>
</gene>
<feature type="signal peptide" evidence="1">
    <location>
        <begin position="1"/>
        <end position="15"/>
    </location>
</feature>
<sequence>MGSLTVLVIPHPCLSALLQDDITQAIKCAKRVVRDPQGIRAWYVGTLEWETLGSVDLCRFGKNQRAMLP</sequence>
<evidence type="ECO:0000313" key="3">
    <source>
        <dbReference type="Proteomes" id="UP001488838"/>
    </source>
</evidence>
<evidence type="ECO:0000313" key="2">
    <source>
        <dbReference type="EMBL" id="KAK7807670.1"/>
    </source>
</evidence>
<dbReference type="Proteomes" id="UP001488838">
    <property type="component" value="Unassembled WGS sequence"/>
</dbReference>
<dbReference type="Gene3D" id="1.10.530.10">
    <property type="match status" value="1"/>
</dbReference>
<evidence type="ECO:0000256" key="1">
    <source>
        <dbReference type="SAM" id="SignalP"/>
    </source>
</evidence>
<protein>
    <submittedName>
        <fullName evidence="2">Uncharacterized protein</fullName>
    </submittedName>
</protein>
<keyword evidence="1" id="KW-0732">Signal</keyword>
<proteinExistence type="predicted"/>
<dbReference type="EMBL" id="JBBHLL010000266">
    <property type="protein sequence ID" value="KAK7807670.1"/>
    <property type="molecule type" value="Genomic_DNA"/>
</dbReference>
<feature type="chain" id="PRO_5043407341" evidence="1">
    <location>
        <begin position="16"/>
        <end position="69"/>
    </location>
</feature>
<accession>A0AAW0I037</accession>
<reference evidence="2 3" key="1">
    <citation type="journal article" date="2023" name="bioRxiv">
        <title>Conserved and derived expression patterns and positive selection on dental genes reveal complex evolutionary context of ever-growing rodent molars.</title>
        <authorList>
            <person name="Calamari Z.T."/>
            <person name="Song A."/>
            <person name="Cohen E."/>
            <person name="Akter M."/>
            <person name="Roy R.D."/>
            <person name="Hallikas O."/>
            <person name="Christensen M.M."/>
            <person name="Li P."/>
            <person name="Marangoni P."/>
            <person name="Jernvall J."/>
            <person name="Klein O.D."/>
        </authorList>
    </citation>
    <scope>NUCLEOTIDE SEQUENCE [LARGE SCALE GENOMIC DNA]</scope>
    <source>
        <strain evidence="2">V071</strain>
    </source>
</reference>
<keyword evidence="3" id="KW-1185">Reference proteome</keyword>